<feature type="region of interest" description="Disordered" evidence="1">
    <location>
        <begin position="109"/>
        <end position="133"/>
    </location>
</feature>
<dbReference type="Proteomes" id="UP000694044">
    <property type="component" value="Unassembled WGS sequence"/>
</dbReference>
<accession>A0A8T1WDE3</accession>
<protein>
    <submittedName>
        <fullName evidence="2">Uncharacterized protein</fullName>
    </submittedName>
</protein>
<reference evidence="2" key="1">
    <citation type="submission" date="2021-02" db="EMBL/GenBank/DDBJ databases">
        <authorList>
            <person name="Palmer J.M."/>
        </authorList>
    </citation>
    <scope>NUCLEOTIDE SEQUENCE</scope>
    <source>
        <strain evidence="2">SCRP734</strain>
    </source>
</reference>
<sequence length="133" mass="14526">MHASVLLPILRRQLRVPATAARGFSSVKRAKPIRVKKSEARRVVPETPKPTDALTEAPAPPPPANPFLQSEQQAPQTFGGVMKESFLWGMGMAVAFSVVGIIFSSMEETTSPGEFEGSFVVHDQHQEGQEDQQ</sequence>
<dbReference type="AlphaFoldDB" id="A0A8T1WDE3"/>
<dbReference type="EMBL" id="JAGDFM010000018">
    <property type="protein sequence ID" value="KAG7391737.1"/>
    <property type="molecule type" value="Genomic_DNA"/>
</dbReference>
<keyword evidence="3" id="KW-1185">Reference proteome</keyword>
<name>A0A8T1WDE3_9STRA</name>
<organism evidence="2 3">
    <name type="scientific">Phytophthora pseudosyringae</name>
    <dbReference type="NCBI Taxonomy" id="221518"/>
    <lineage>
        <taxon>Eukaryota</taxon>
        <taxon>Sar</taxon>
        <taxon>Stramenopiles</taxon>
        <taxon>Oomycota</taxon>
        <taxon>Peronosporomycetes</taxon>
        <taxon>Peronosporales</taxon>
        <taxon>Peronosporaceae</taxon>
        <taxon>Phytophthora</taxon>
    </lineage>
</organism>
<dbReference type="OrthoDB" id="70598at2759"/>
<feature type="compositionally biased region" description="Basic and acidic residues" evidence="1">
    <location>
        <begin position="122"/>
        <end position="133"/>
    </location>
</feature>
<feature type="region of interest" description="Disordered" evidence="1">
    <location>
        <begin position="36"/>
        <end position="75"/>
    </location>
</feature>
<comment type="caution">
    <text evidence="2">The sequence shown here is derived from an EMBL/GenBank/DDBJ whole genome shotgun (WGS) entry which is preliminary data.</text>
</comment>
<evidence type="ECO:0000256" key="1">
    <source>
        <dbReference type="SAM" id="MobiDB-lite"/>
    </source>
</evidence>
<proteinExistence type="predicted"/>
<gene>
    <name evidence="2" type="ORF">PHYPSEUDO_003812</name>
</gene>
<evidence type="ECO:0000313" key="3">
    <source>
        <dbReference type="Proteomes" id="UP000694044"/>
    </source>
</evidence>
<evidence type="ECO:0000313" key="2">
    <source>
        <dbReference type="EMBL" id="KAG7391737.1"/>
    </source>
</evidence>